<dbReference type="InterPro" id="IPR001315">
    <property type="entry name" value="CARD"/>
</dbReference>
<proteinExistence type="predicted"/>
<accession>A0AAD9MU92</accession>
<name>A0AAD9MU92_9ANNE</name>
<dbReference type="Gene3D" id="1.10.533.10">
    <property type="entry name" value="Death Domain, Fas"/>
    <property type="match status" value="1"/>
</dbReference>
<protein>
    <recommendedName>
        <fullName evidence="1">CARD domain-containing protein</fullName>
    </recommendedName>
</protein>
<dbReference type="Proteomes" id="UP001208570">
    <property type="component" value="Unassembled WGS sequence"/>
</dbReference>
<dbReference type="SUPFAM" id="SSF47986">
    <property type="entry name" value="DEATH domain"/>
    <property type="match status" value="1"/>
</dbReference>
<reference evidence="2" key="1">
    <citation type="journal article" date="2023" name="Mol. Biol. Evol.">
        <title>Third-Generation Sequencing Reveals the Adaptive Role of the Epigenome in Three Deep-Sea Polychaetes.</title>
        <authorList>
            <person name="Perez M."/>
            <person name="Aroh O."/>
            <person name="Sun Y."/>
            <person name="Lan Y."/>
            <person name="Juniper S.K."/>
            <person name="Young C.R."/>
            <person name="Angers B."/>
            <person name="Qian P.Y."/>
        </authorList>
    </citation>
    <scope>NUCLEOTIDE SEQUENCE</scope>
    <source>
        <strain evidence="2">P08H-3</strain>
    </source>
</reference>
<organism evidence="2 3">
    <name type="scientific">Paralvinella palmiformis</name>
    <dbReference type="NCBI Taxonomy" id="53620"/>
    <lineage>
        <taxon>Eukaryota</taxon>
        <taxon>Metazoa</taxon>
        <taxon>Spiralia</taxon>
        <taxon>Lophotrochozoa</taxon>
        <taxon>Annelida</taxon>
        <taxon>Polychaeta</taxon>
        <taxon>Sedentaria</taxon>
        <taxon>Canalipalpata</taxon>
        <taxon>Terebellida</taxon>
        <taxon>Terebelliformia</taxon>
        <taxon>Alvinellidae</taxon>
        <taxon>Paralvinella</taxon>
    </lineage>
</organism>
<evidence type="ECO:0000313" key="2">
    <source>
        <dbReference type="EMBL" id="KAK2144056.1"/>
    </source>
</evidence>
<keyword evidence="3" id="KW-1185">Reference proteome</keyword>
<dbReference type="EMBL" id="JAODUP010000790">
    <property type="protein sequence ID" value="KAK2144056.1"/>
    <property type="molecule type" value="Genomic_DNA"/>
</dbReference>
<dbReference type="InterPro" id="IPR011029">
    <property type="entry name" value="DEATH-like_dom_sf"/>
</dbReference>
<evidence type="ECO:0000259" key="1">
    <source>
        <dbReference type="Pfam" id="PF00619"/>
    </source>
</evidence>
<dbReference type="AlphaFoldDB" id="A0AAD9MU92"/>
<sequence>MIGCSGNLGGISKSEKVLISHRADLCRKLAPEKYYPVLRQMAVFNKDDQQEVHSRVTQTDKVSLLLDKLDRLDNPYDVLIEVLKQNKTEKHVIQFLERALRRMLEVEVPKYHGRVISGSPADDDDLQDLPLPS</sequence>
<dbReference type="GO" id="GO:0042981">
    <property type="term" value="P:regulation of apoptotic process"/>
    <property type="evidence" value="ECO:0007669"/>
    <property type="project" value="InterPro"/>
</dbReference>
<gene>
    <name evidence="2" type="ORF">LSH36_790g01029</name>
</gene>
<feature type="domain" description="CARD" evidence="1">
    <location>
        <begin position="16"/>
        <end position="97"/>
    </location>
</feature>
<comment type="caution">
    <text evidence="2">The sequence shown here is derived from an EMBL/GenBank/DDBJ whole genome shotgun (WGS) entry which is preliminary data.</text>
</comment>
<evidence type="ECO:0000313" key="3">
    <source>
        <dbReference type="Proteomes" id="UP001208570"/>
    </source>
</evidence>
<dbReference type="Pfam" id="PF00619">
    <property type="entry name" value="CARD"/>
    <property type="match status" value="1"/>
</dbReference>